<dbReference type="EMBL" id="CM002239">
    <property type="protein sequence ID" value="EAA33495.1"/>
    <property type="molecule type" value="Genomic_DNA"/>
</dbReference>
<dbReference type="AlphaFoldDB" id="Q7SAS7"/>
<dbReference type="Proteomes" id="UP000001805">
    <property type="component" value="Chromosome 4, Linkage Group IV"/>
</dbReference>
<dbReference type="OrthoDB" id="4589737at2759"/>
<accession>Q7SAS7</accession>
<reference evidence="2 3" key="1">
    <citation type="journal article" date="2003" name="Nature">
        <title>The genome sequence of the filamentous fungus Neurospora crassa.</title>
        <authorList>
            <person name="Galagan J.E."/>
            <person name="Calvo S.E."/>
            <person name="Borkovich K.A."/>
            <person name="Selker E.U."/>
            <person name="Read N.D."/>
            <person name="Jaffe D."/>
            <person name="FitzHugh W."/>
            <person name="Ma L.J."/>
            <person name="Smirnov S."/>
            <person name="Purcell S."/>
            <person name="Rehman B."/>
            <person name="Elkins T."/>
            <person name="Engels R."/>
            <person name="Wang S."/>
            <person name="Nielsen C.B."/>
            <person name="Butler J."/>
            <person name="Endrizzi M."/>
            <person name="Qui D."/>
            <person name="Ianakiev P."/>
            <person name="Bell-Pedersen D."/>
            <person name="Nelson M.A."/>
            <person name="Werner-Washburne M."/>
            <person name="Selitrennikoff C.P."/>
            <person name="Kinsey J.A."/>
            <person name="Braun E.L."/>
            <person name="Zelter A."/>
            <person name="Schulte U."/>
            <person name="Kothe G.O."/>
            <person name="Jedd G."/>
            <person name="Mewes W."/>
            <person name="Staben C."/>
            <person name="Marcotte E."/>
            <person name="Greenberg D."/>
            <person name="Roy A."/>
            <person name="Foley K."/>
            <person name="Naylor J."/>
            <person name="Stange-Thomann N."/>
            <person name="Barrett R."/>
            <person name="Gnerre S."/>
            <person name="Kamal M."/>
            <person name="Kamvysselis M."/>
            <person name="Mauceli E."/>
            <person name="Bielke C."/>
            <person name="Rudd S."/>
            <person name="Frishman D."/>
            <person name="Krystofova S."/>
            <person name="Rasmussen C."/>
            <person name="Metzenberg R.L."/>
            <person name="Perkins D.D."/>
            <person name="Kroken S."/>
            <person name="Cogoni C."/>
            <person name="Macino G."/>
            <person name="Catcheside D."/>
            <person name="Li W."/>
            <person name="Pratt R.J."/>
            <person name="Osmani S.A."/>
            <person name="DeSouza C.P."/>
            <person name="Glass L."/>
            <person name="Orbach M.J."/>
            <person name="Berglund J.A."/>
            <person name="Voelker R."/>
            <person name="Yarden O."/>
            <person name="Plamann M."/>
            <person name="Seiler S."/>
            <person name="Dunlap J."/>
            <person name="Radford A."/>
            <person name="Aramayo R."/>
            <person name="Natvig D.O."/>
            <person name="Alex L.A."/>
            <person name="Mannhaupt G."/>
            <person name="Ebbole D.J."/>
            <person name="Freitag M."/>
            <person name="Paulsen I."/>
            <person name="Sachs M.S."/>
            <person name="Lander E.S."/>
            <person name="Nusbaum C."/>
            <person name="Birren B."/>
        </authorList>
    </citation>
    <scope>NUCLEOTIDE SEQUENCE [LARGE SCALE GENOMIC DNA]</scope>
    <source>
        <strain evidence="3">ATCC 24698 / 74-OR23-1A / CBS 708.71 / DSM 1257 / FGSC 987</strain>
    </source>
</reference>
<protein>
    <submittedName>
        <fullName evidence="2">Uncharacterized protein</fullName>
    </submittedName>
</protein>
<feature type="compositionally biased region" description="Basic and acidic residues" evidence="1">
    <location>
        <begin position="911"/>
        <end position="923"/>
    </location>
</feature>
<evidence type="ECO:0000256" key="1">
    <source>
        <dbReference type="SAM" id="MobiDB-lite"/>
    </source>
</evidence>
<gene>
    <name evidence="2" type="ORF">NCU07648</name>
</gene>
<feature type="compositionally biased region" description="Low complexity" evidence="1">
    <location>
        <begin position="731"/>
        <end position="741"/>
    </location>
</feature>
<feature type="region of interest" description="Disordered" evidence="1">
    <location>
        <begin position="729"/>
        <end position="766"/>
    </location>
</feature>
<evidence type="ECO:0000313" key="2">
    <source>
        <dbReference type="EMBL" id="EAA33495.1"/>
    </source>
</evidence>
<sequence>MAPLNVDPYLQFPDGNDLGDFGDEDFLQLLAGNEVGPIPPNNDGFGMNLNPVGNQPMPNPMGGEVAQLPMNEVVGANEAAGQIQVNGEFAQLPTETIVQMDNVMAGVVGTELHEPYWKILDSIYYFIRNHRWASVPNVQGKFRSRASVQASHRAVGAPPPYVPANWAAYEAMTSAPGNEDIGQLFRDHLLFAFDAFRWAVFMERFGALEVSYGNIGQTRPVIATLHPKLAVHEKQGIDWDAHKQEHGDVDQHFEELSIKNEPESLAAQEWKRRQKAYQVRTKYGFSQGSFADAPRTQEQEQEVVSELVLAMLNDHDIVDKEQHKGGRENHVLKEKKHMSLLNVESSAWEALRALQDVSLGMPNAGVFNLDFVFKPYDSFGARLADLKTFFRSSKAAVTSTTESSKLTRFAGRPSAELSSKRVNKTGAERKAADLTIASEVRRSMAAAAQPPNTAHEAGEKVWAEDSELEHEVDAEDDQTLYGNDAEGGALAMVDEATVDDNTTLQSCRPSNFVIVLFEYPGRMLSRYIRRPFVSGGLEANLTSHIQAGIDWQGKKHGSVSKCIIDQWECLYRTRQLGQKHARFIRRILVDTPKGADCLVRKQSLLRLGVGLRRKNHTQGRRQDDVEVIRRFVCPEQSKKLRSGSAESGKGSSMFMVWCLTDDGQPPRAPTHKRYSCFLVFAITLDLFQQSLTFGLTPSSSPRFDPRNPTLPLGIWAITKFSKRNIHPSIHPLAAVPPGSGAPSPPTSRPLPLGRTQDKQTAAQRNVTGQRSVQLFGLAGQESVLKQPGLCPGRTLLPLLDGGAGRHPPNVQTATWPSESRFFSGRATRQFSLAALLRQSRQEPPDGGFGVPILIVAIEKWPSESWSFSGRATAPVERRTTGWWFGAPILNIAVVRRREESEVKRPSWGVGKGERERGEGERGRSTARLSPPRPWVWAC</sequence>
<dbReference type="KEGG" id="ncr:NCU07648"/>
<proteinExistence type="predicted"/>
<evidence type="ECO:0000313" key="3">
    <source>
        <dbReference type="Proteomes" id="UP000001805"/>
    </source>
</evidence>
<dbReference type="PaxDb" id="5141-EFNCRP00000007701"/>
<dbReference type="InParanoid" id="Q7SAS7"/>
<dbReference type="GeneID" id="3878879"/>
<keyword evidence="3" id="KW-1185">Reference proteome</keyword>
<name>Q7SAS7_NEUCR</name>
<dbReference type="VEuPathDB" id="FungiDB:NCU07648"/>
<dbReference type="RefSeq" id="XP_962731.1">
    <property type="nucleotide sequence ID" value="XM_957638.1"/>
</dbReference>
<organism evidence="2 3">
    <name type="scientific">Neurospora crassa (strain ATCC 24698 / 74-OR23-1A / CBS 708.71 / DSM 1257 / FGSC 987)</name>
    <dbReference type="NCBI Taxonomy" id="367110"/>
    <lineage>
        <taxon>Eukaryota</taxon>
        <taxon>Fungi</taxon>
        <taxon>Dikarya</taxon>
        <taxon>Ascomycota</taxon>
        <taxon>Pezizomycotina</taxon>
        <taxon>Sordariomycetes</taxon>
        <taxon>Sordariomycetidae</taxon>
        <taxon>Sordariales</taxon>
        <taxon>Sordariaceae</taxon>
        <taxon>Neurospora</taxon>
    </lineage>
</organism>
<dbReference type="HOGENOM" id="CLU_312618_0_0_1"/>
<feature type="region of interest" description="Disordered" evidence="1">
    <location>
        <begin position="902"/>
        <end position="938"/>
    </location>
</feature>